<feature type="region of interest" description="Disordered" evidence="1">
    <location>
        <begin position="1"/>
        <end position="32"/>
    </location>
</feature>
<dbReference type="EMBL" id="KV784353">
    <property type="protein sequence ID" value="OEU22526.1"/>
    <property type="molecule type" value="Genomic_DNA"/>
</dbReference>
<feature type="region of interest" description="Disordered" evidence="1">
    <location>
        <begin position="229"/>
        <end position="249"/>
    </location>
</feature>
<feature type="compositionally biased region" description="Low complexity" evidence="1">
    <location>
        <begin position="19"/>
        <end position="31"/>
    </location>
</feature>
<organism evidence="2 3">
    <name type="scientific">Fragilariopsis cylindrus CCMP1102</name>
    <dbReference type="NCBI Taxonomy" id="635003"/>
    <lineage>
        <taxon>Eukaryota</taxon>
        <taxon>Sar</taxon>
        <taxon>Stramenopiles</taxon>
        <taxon>Ochrophyta</taxon>
        <taxon>Bacillariophyta</taxon>
        <taxon>Bacillariophyceae</taxon>
        <taxon>Bacillariophycidae</taxon>
        <taxon>Bacillariales</taxon>
        <taxon>Bacillariaceae</taxon>
        <taxon>Fragilariopsis</taxon>
    </lineage>
</organism>
<sequence>MSTTVKTTETPDRRPTMRSISSTLSDLSSPSYTHLASESIDKRVSLMVERAKNGEPFTEEEIDDIEKGLQNLSPIVDNTNSDDNSNDSPQSIDFAGLRDLLNKVAHLSHKDWDVTSKNSDLLRETLSIGQSSSSSSSSNDDVNDSNYPLGSSTRQLLERILTDGNWDGAVENARERSQRPPADDNKSWAVLVTGVNGIRKTTSIYQPWFSKLLSEALVEPIPSLSSSSIAASSLTEEEGMQQNEDPQTSSKILCDNLPVGSNTFFRQLDHMICTLCNEEFARLYAWSDAQLPKAQQGEEKDRLVEQYSDYKAAIFSRYRTLSELLGALLLKQAQKVNINCMLETSGRDVAMFHYVDHFFGENKNYRKLALHFTINDLSCAKQSVDRRMVDEIHAGAKAIESGSVFDIVYTNQGGPYGSKVLEGVQKDSDQVWTSQIITGNVAKDWYKATIAINAHPSEPWTARAVKPDGSLGTKYTFEPRK</sequence>
<protein>
    <submittedName>
        <fullName evidence="2">Uncharacterized protein</fullName>
    </submittedName>
</protein>
<dbReference type="InParanoid" id="A0A1E7FWK6"/>
<feature type="region of interest" description="Disordered" evidence="1">
    <location>
        <begin position="129"/>
        <end position="150"/>
    </location>
</feature>
<name>A0A1E7FWK6_9STRA</name>
<feature type="compositionally biased region" description="Polar residues" evidence="1">
    <location>
        <begin position="240"/>
        <end position="249"/>
    </location>
</feature>
<keyword evidence="3" id="KW-1185">Reference proteome</keyword>
<dbReference type="Proteomes" id="UP000095751">
    <property type="component" value="Unassembled WGS sequence"/>
</dbReference>
<evidence type="ECO:0000313" key="2">
    <source>
        <dbReference type="EMBL" id="OEU22526.1"/>
    </source>
</evidence>
<gene>
    <name evidence="2" type="ORF">FRACYDRAFT_259106</name>
</gene>
<evidence type="ECO:0000313" key="3">
    <source>
        <dbReference type="Proteomes" id="UP000095751"/>
    </source>
</evidence>
<feature type="compositionally biased region" description="Low complexity" evidence="1">
    <location>
        <begin position="131"/>
        <end position="146"/>
    </location>
</feature>
<dbReference type="AlphaFoldDB" id="A0A1E7FWK6"/>
<dbReference type="OrthoDB" id="190552at2759"/>
<dbReference type="KEGG" id="fcy:FRACYDRAFT_259106"/>
<evidence type="ECO:0000256" key="1">
    <source>
        <dbReference type="SAM" id="MobiDB-lite"/>
    </source>
</evidence>
<reference evidence="2 3" key="1">
    <citation type="submission" date="2016-09" db="EMBL/GenBank/DDBJ databases">
        <title>Extensive genetic diversity and differential bi-allelic expression allows diatom success in the polar Southern Ocean.</title>
        <authorList>
            <consortium name="DOE Joint Genome Institute"/>
            <person name="Mock T."/>
            <person name="Otillar R.P."/>
            <person name="Strauss J."/>
            <person name="Dupont C."/>
            <person name="Frickenhaus S."/>
            <person name="Maumus F."/>
            <person name="Mcmullan M."/>
            <person name="Sanges R."/>
            <person name="Schmutz J."/>
            <person name="Toseland A."/>
            <person name="Valas R."/>
            <person name="Veluchamy A."/>
            <person name="Ward B.J."/>
            <person name="Allen A."/>
            <person name="Barry K."/>
            <person name="Falciatore A."/>
            <person name="Ferrante M."/>
            <person name="Fortunato A.E."/>
            <person name="Gloeckner G."/>
            <person name="Gruber A."/>
            <person name="Hipkin R."/>
            <person name="Janech M."/>
            <person name="Kroth P."/>
            <person name="Leese F."/>
            <person name="Lindquist E."/>
            <person name="Lyon B.R."/>
            <person name="Martin J."/>
            <person name="Mayer C."/>
            <person name="Parker M."/>
            <person name="Quesneville H."/>
            <person name="Raymond J."/>
            <person name="Uhlig C."/>
            <person name="Valentin K.U."/>
            <person name="Worden A.Z."/>
            <person name="Armbrust E.V."/>
            <person name="Bowler C."/>
            <person name="Green B."/>
            <person name="Moulton V."/>
            <person name="Van Oosterhout C."/>
            <person name="Grigoriev I."/>
        </authorList>
    </citation>
    <scope>NUCLEOTIDE SEQUENCE [LARGE SCALE GENOMIC DNA]</scope>
    <source>
        <strain evidence="2 3">CCMP1102</strain>
    </source>
</reference>
<proteinExistence type="predicted"/>
<accession>A0A1E7FWK6</accession>